<protein>
    <submittedName>
        <fullName evidence="1">Uncharacterized protein</fullName>
    </submittedName>
</protein>
<sequence>MWRPCILVNFGFSAALAACPMQMVFMWNLAFALSALHFVFIILHAPSPAVPTPSVDPTEPVSANALVLCDASAGWITVEHRKKANKHKRKSPKGKEAITADMEATSSICADTVGSPSVIDSALDTAITRPSSCRTNPTLDANSPIDP</sequence>
<gene>
    <name evidence="1" type="ORF">D5086_017439</name>
</gene>
<dbReference type="EMBL" id="RCHU02000008">
    <property type="protein sequence ID" value="KAL3583107.1"/>
    <property type="molecule type" value="Genomic_DNA"/>
</dbReference>
<evidence type="ECO:0000313" key="2">
    <source>
        <dbReference type="Proteomes" id="UP000309997"/>
    </source>
</evidence>
<proteinExistence type="predicted"/>
<dbReference type="Proteomes" id="UP000309997">
    <property type="component" value="Unassembled WGS sequence"/>
</dbReference>
<name>A0ACC4BXE9_POPAL</name>
<accession>A0ACC4BXE9</accession>
<reference evidence="1 2" key="1">
    <citation type="journal article" date="2024" name="Plant Biotechnol. J.">
        <title>Genome and CRISPR/Cas9 system of a widespread forest tree (Populus alba) in the world.</title>
        <authorList>
            <person name="Liu Y.J."/>
            <person name="Jiang P.F."/>
            <person name="Han X.M."/>
            <person name="Li X.Y."/>
            <person name="Wang H.M."/>
            <person name="Wang Y.J."/>
            <person name="Wang X.X."/>
            <person name="Zeng Q.Y."/>
        </authorList>
    </citation>
    <scope>NUCLEOTIDE SEQUENCE [LARGE SCALE GENOMIC DNA]</scope>
    <source>
        <strain evidence="2">cv. PAL-ZL1</strain>
    </source>
</reference>
<comment type="caution">
    <text evidence="1">The sequence shown here is derived from an EMBL/GenBank/DDBJ whole genome shotgun (WGS) entry which is preliminary data.</text>
</comment>
<evidence type="ECO:0000313" key="1">
    <source>
        <dbReference type="EMBL" id="KAL3583107.1"/>
    </source>
</evidence>
<organism evidence="1 2">
    <name type="scientific">Populus alba</name>
    <name type="common">White poplar</name>
    <dbReference type="NCBI Taxonomy" id="43335"/>
    <lineage>
        <taxon>Eukaryota</taxon>
        <taxon>Viridiplantae</taxon>
        <taxon>Streptophyta</taxon>
        <taxon>Embryophyta</taxon>
        <taxon>Tracheophyta</taxon>
        <taxon>Spermatophyta</taxon>
        <taxon>Magnoliopsida</taxon>
        <taxon>eudicotyledons</taxon>
        <taxon>Gunneridae</taxon>
        <taxon>Pentapetalae</taxon>
        <taxon>rosids</taxon>
        <taxon>fabids</taxon>
        <taxon>Malpighiales</taxon>
        <taxon>Salicaceae</taxon>
        <taxon>Saliceae</taxon>
        <taxon>Populus</taxon>
    </lineage>
</organism>
<keyword evidence="2" id="KW-1185">Reference proteome</keyword>